<name>A0AAE1PZR0_9EUCA</name>
<comment type="caution">
    <text evidence="1">The sequence shown here is derived from an EMBL/GenBank/DDBJ whole genome shotgun (WGS) entry which is preliminary data.</text>
</comment>
<reference evidence="1" key="1">
    <citation type="submission" date="2023-11" db="EMBL/GenBank/DDBJ databases">
        <title>Genome assemblies of two species of porcelain crab, Petrolisthes cinctipes and Petrolisthes manimaculis (Anomura: Porcellanidae).</title>
        <authorList>
            <person name="Angst P."/>
        </authorList>
    </citation>
    <scope>NUCLEOTIDE SEQUENCE</scope>
    <source>
        <strain evidence="1">PB745_02</strain>
        <tissue evidence="1">Gill</tissue>
    </source>
</reference>
<dbReference type="Proteomes" id="UP001292094">
    <property type="component" value="Unassembled WGS sequence"/>
</dbReference>
<proteinExistence type="predicted"/>
<evidence type="ECO:0000313" key="2">
    <source>
        <dbReference type="Proteomes" id="UP001292094"/>
    </source>
</evidence>
<sequence length="120" mass="13478">MEVTANWCVKSTTVIITATHQPCNCQPEDFKNQQCPEFIIDPDTNLIQRQLDEEYLPPDSTTSCLVPTRSTVPACLLQHLHIGAWLSTLPVECLGLLLSDDAVHIRVALRLDVIVQHPHR</sequence>
<gene>
    <name evidence="1" type="ORF">Pmani_012826</name>
</gene>
<accession>A0AAE1PZR0</accession>
<evidence type="ECO:0000313" key="1">
    <source>
        <dbReference type="EMBL" id="KAK4315997.1"/>
    </source>
</evidence>
<dbReference type="AlphaFoldDB" id="A0AAE1PZR0"/>
<protein>
    <submittedName>
        <fullName evidence="1">Uncharacterized protein</fullName>
    </submittedName>
</protein>
<dbReference type="EMBL" id="JAWZYT010001057">
    <property type="protein sequence ID" value="KAK4315997.1"/>
    <property type="molecule type" value="Genomic_DNA"/>
</dbReference>
<keyword evidence="2" id="KW-1185">Reference proteome</keyword>
<organism evidence="1 2">
    <name type="scientific">Petrolisthes manimaculis</name>
    <dbReference type="NCBI Taxonomy" id="1843537"/>
    <lineage>
        <taxon>Eukaryota</taxon>
        <taxon>Metazoa</taxon>
        <taxon>Ecdysozoa</taxon>
        <taxon>Arthropoda</taxon>
        <taxon>Crustacea</taxon>
        <taxon>Multicrustacea</taxon>
        <taxon>Malacostraca</taxon>
        <taxon>Eumalacostraca</taxon>
        <taxon>Eucarida</taxon>
        <taxon>Decapoda</taxon>
        <taxon>Pleocyemata</taxon>
        <taxon>Anomura</taxon>
        <taxon>Galatheoidea</taxon>
        <taxon>Porcellanidae</taxon>
        <taxon>Petrolisthes</taxon>
    </lineage>
</organism>